<proteinExistence type="predicted"/>
<reference evidence="3" key="1">
    <citation type="journal article" date="2019" name="Int. J. Syst. Evol. Microbiol.">
        <title>The Global Catalogue of Microorganisms (GCM) 10K type strain sequencing project: providing services to taxonomists for standard genome sequencing and annotation.</title>
        <authorList>
            <consortium name="The Broad Institute Genomics Platform"/>
            <consortium name="The Broad Institute Genome Sequencing Center for Infectious Disease"/>
            <person name="Wu L."/>
            <person name="Ma J."/>
        </authorList>
    </citation>
    <scope>NUCLEOTIDE SEQUENCE [LARGE SCALE GENOMIC DNA]</scope>
    <source>
        <strain evidence="3">JCM 18302</strain>
    </source>
</reference>
<feature type="region of interest" description="Disordered" evidence="1">
    <location>
        <begin position="1"/>
        <end position="59"/>
    </location>
</feature>
<dbReference type="RefSeq" id="WP_345604835.1">
    <property type="nucleotide sequence ID" value="NZ_BAABJO010000007.1"/>
</dbReference>
<keyword evidence="3" id="KW-1185">Reference proteome</keyword>
<name>A0ABP9NHM6_9PSEU</name>
<sequence>MSAPDAHPEPGPAEPGFEHDPERAEEYAEAAGTDPSPQEVDTYLELAGDEPLGDGSGAD</sequence>
<evidence type="ECO:0000256" key="1">
    <source>
        <dbReference type="SAM" id="MobiDB-lite"/>
    </source>
</evidence>
<evidence type="ECO:0000313" key="2">
    <source>
        <dbReference type="EMBL" id="GAA5118290.1"/>
    </source>
</evidence>
<protein>
    <submittedName>
        <fullName evidence="2">Uncharacterized protein</fullName>
    </submittedName>
</protein>
<accession>A0ABP9NHM6</accession>
<organism evidence="2 3">
    <name type="scientific">Pseudonocardia adelaidensis</name>
    <dbReference type="NCBI Taxonomy" id="648754"/>
    <lineage>
        <taxon>Bacteria</taxon>
        <taxon>Bacillati</taxon>
        <taxon>Actinomycetota</taxon>
        <taxon>Actinomycetes</taxon>
        <taxon>Pseudonocardiales</taxon>
        <taxon>Pseudonocardiaceae</taxon>
        <taxon>Pseudonocardia</taxon>
    </lineage>
</organism>
<evidence type="ECO:0000313" key="3">
    <source>
        <dbReference type="Proteomes" id="UP001500804"/>
    </source>
</evidence>
<feature type="compositionally biased region" description="Basic and acidic residues" evidence="1">
    <location>
        <begin position="16"/>
        <end position="26"/>
    </location>
</feature>
<gene>
    <name evidence="2" type="ORF">GCM10023320_21960</name>
</gene>
<dbReference type="EMBL" id="BAABJO010000007">
    <property type="protein sequence ID" value="GAA5118290.1"/>
    <property type="molecule type" value="Genomic_DNA"/>
</dbReference>
<comment type="caution">
    <text evidence="2">The sequence shown here is derived from an EMBL/GenBank/DDBJ whole genome shotgun (WGS) entry which is preliminary data.</text>
</comment>
<dbReference type="Proteomes" id="UP001500804">
    <property type="component" value="Unassembled WGS sequence"/>
</dbReference>